<reference evidence="1 2" key="1">
    <citation type="submission" date="2019-02" db="EMBL/GenBank/DDBJ databases">
        <authorList>
            <person name="Paul L."/>
            <person name="Brownson E.L."/>
            <person name="Lucero K."/>
            <person name="Page S.T."/>
            <person name="Garlena R.A."/>
            <person name="Russell D.A."/>
            <person name="Pope W.H."/>
            <person name="Jacobs-Sera D."/>
            <person name="Hatfull G.F."/>
        </authorList>
    </citation>
    <scope>NUCLEOTIDE SEQUENCE [LARGE SCALE GENOMIC DNA]</scope>
</reference>
<keyword evidence="2" id="KW-1185">Reference proteome</keyword>
<dbReference type="EMBL" id="MK524524">
    <property type="protein sequence ID" value="QBI99449.1"/>
    <property type="molecule type" value="Genomic_DNA"/>
</dbReference>
<accession>A0A481VZV3</accession>
<organism evidence="1 2">
    <name type="scientific">Streptomyces phage Caelum</name>
    <dbReference type="NCBI Taxonomy" id="2530160"/>
    <lineage>
        <taxon>Viruses</taxon>
        <taxon>Duplodnaviria</taxon>
        <taxon>Heunggongvirae</taxon>
        <taxon>Uroviricota</taxon>
        <taxon>Caudoviricetes</taxon>
        <taxon>Arquatrovirinae</taxon>
        <taxon>Caelumvirus</taxon>
        <taxon>Caelumvirus caelum</taxon>
    </lineage>
</organism>
<sequence>MRECENDGCHTPIRLVEDFCSESCWEEWHAMYDPEVLARATPR</sequence>
<gene>
    <name evidence="1" type="primary">82</name>
    <name evidence="1" type="ORF">SEA_CAELUM_82</name>
</gene>
<evidence type="ECO:0000313" key="2">
    <source>
        <dbReference type="Proteomes" id="UP000292314"/>
    </source>
</evidence>
<dbReference type="KEGG" id="vg:64471454"/>
<protein>
    <submittedName>
        <fullName evidence="1">Uncharacterized protein</fullName>
    </submittedName>
</protein>
<proteinExistence type="predicted"/>
<dbReference type="GeneID" id="64471454"/>
<evidence type="ECO:0000313" key="1">
    <source>
        <dbReference type="EMBL" id="QBI99449.1"/>
    </source>
</evidence>
<dbReference type="Proteomes" id="UP000292314">
    <property type="component" value="Genome"/>
</dbReference>
<dbReference type="RefSeq" id="YP_010055531.1">
    <property type="nucleotide sequence ID" value="NC_054666.1"/>
</dbReference>
<name>A0A481VZV3_9CAUD</name>